<organism evidence="1 2">
    <name type="scientific">Janibacter limosus</name>
    <dbReference type="NCBI Taxonomy" id="53458"/>
    <lineage>
        <taxon>Bacteria</taxon>
        <taxon>Bacillati</taxon>
        <taxon>Actinomycetota</taxon>
        <taxon>Actinomycetes</taxon>
        <taxon>Micrococcales</taxon>
        <taxon>Intrasporangiaceae</taxon>
        <taxon>Janibacter</taxon>
    </lineage>
</organism>
<sequence length="72" mass="7836">MAAELQRVALIDTRDPLAQPMIAPTLFAELLQAVADEPRSEAELLALTTDLVEDEGEALRDEFVRSIGVRSG</sequence>
<dbReference type="EMBL" id="CP087977">
    <property type="protein sequence ID" value="UUZ45582.1"/>
    <property type="molecule type" value="Genomic_DNA"/>
</dbReference>
<evidence type="ECO:0000313" key="2">
    <source>
        <dbReference type="Proteomes" id="UP001059663"/>
    </source>
</evidence>
<protein>
    <submittedName>
        <fullName evidence="1">Uncharacterized protein</fullName>
    </submittedName>
</protein>
<dbReference type="Proteomes" id="UP001059663">
    <property type="component" value="Chromosome"/>
</dbReference>
<gene>
    <name evidence="1" type="ORF">LP422_05740</name>
</gene>
<name>A0AC61U6W5_9MICO</name>
<reference evidence="1" key="1">
    <citation type="submission" date="2021-11" db="EMBL/GenBank/DDBJ databases">
        <title>Study of the species diversity of bacterial strains isolated from a unique natural object - Shulgan-Tash cave (Bashkiria).</title>
        <authorList>
            <person name="Sazanova A.L."/>
            <person name="Chirak E.R."/>
            <person name="Safronova V.I."/>
        </authorList>
    </citation>
    <scope>NUCLEOTIDE SEQUENCE</scope>
    <source>
        <strain evidence="1">P1</strain>
    </source>
</reference>
<accession>A0AC61U6W5</accession>
<evidence type="ECO:0000313" key="1">
    <source>
        <dbReference type="EMBL" id="UUZ45582.1"/>
    </source>
</evidence>
<proteinExistence type="predicted"/>